<name>A0A5C5WF26_9BACT</name>
<dbReference type="Pfam" id="PF03692">
    <property type="entry name" value="CxxCxxCC"/>
    <property type="match status" value="1"/>
</dbReference>
<keyword evidence="1" id="KW-0966">Cell projection</keyword>
<keyword evidence="2" id="KW-1185">Reference proteome</keyword>
<accession>A0A5C5WF26</accession>
<dbReference type="PANTHER" id="PTHR35866">
    <property type="entry name" value="PUTATIVE-RELATED"/>
    <property type="match status" value="1"/>
</dbReference>
<dbReference type="OrthoDB" id="9810361at2"/>
<sequence>MAQPSPDEWMADGLRFTCTGCGDCCAGAEGYVWVNKQEIAALAEQRGMTVEAFEAEHVRKVGVRKSLTERADGDCVLLDPKTRKCTAYNARPRQCRTWPFWESTVKSPAAWAETCEACPGAGVGKLYTLEEIRRERAVIRV</sequence>
<dbReference type="RefSeq" id="WP_146570974.1">
    <property type="nucleotide sequence ID" value="NZ_SJPH01000001.1"/>
</dbReference>
<dbReference type="EMBL" id="SJPH01000001">
    <property type="protein sequence ID" value="TWT48701.1"/>
    <property type="molecule type" value="Genomic_DNA"/>
</dbReference>
<evidence type="ECO:0000313" key="2">
    <source>
        <dbReference type="Proteomes" id="UP000318995"/>
    </source>
</evidence>
<protein>
    <submittedName>
        <fullName evidence="1">Flagellin N-methylase</fullName>
    </submittedName>
</protein>
<dbReference type="PANTHER" id="PTHR35866:SF1">
    <property type="entry name" value="YKGJ FAMILY CYSTEINE CLUSTER PROTEIN"/>
    <property type="match status" value="1"/>
</dbReference>
<keyword evidence="1" id="KW-0808">Transferase</keyword>
<dbReference type="GO" id="GO:0008168">
    <property type="term" value="F:methyltransferase activity"/>
    <property type="evidence" value="ECO:0007669"/>
    <property type="project" value="UniProtKB-KW"/>
</dbReference>
<dbReference type="GO" id="GO:0032259">
    <property type="term" value="P:methylation"/>
    <property type="evidence" value="ECO:0007669"/>
    <property type="project" value="UniProtKB-KW"/>
</dbReference>
<keyword evidence="1" id="KW-0489">Methyltransferase</keyword>
<organism evidence="1 2">
    <name type="scientific">Botrimarina hoheduenensis</name>
    <dbReference type="NCBI Taxonomy" id="2528000"/>
    <lineage>
        <taxon>Bacteria</taxon>
        <taxon>Pseudomonadati</taxon>
        <taxon>Planctomycetota</taxon>
        <taxon>Planctomycetia</taxon>
        <taxon>Pirellulales</taxon>
        <taxon>Lacipirellulaceae</taxon>
        <taxon>Botrimarina</taxon>
    </lineage>
</organism>
<keyword evidence="1" id="KW-0282">Flagellum</keyword>
<keyword evidence="1" id="KW-0969">Cilium</keyword>
<proteinExistence type="predicted"/>
<dbReference type="Proteomes" id="UP000318995">
    <property type="component" value="Unassembled WGS sequence"/>
</dbReference>
<gene>
    <name evidence="1" type="ORF">Pla111_04760</name>
</gene>
<evidence type="ECO:0000313" key="1">
    <source>
        <dbReference type="EMBL" id="TWT48701.1"/>
    </source>
</evidence>
<dbReference type="AlphaFoldDB" id="A0A5C5WF26"/>
<comment type="caution">
    <text evidence="1">The sequence shown here is derived from an EMBL/GenBank/DDBJ whole genome shotgun (WGS) entry which is preliminary data.</text>
</comment>
<dbReference type="InterPro" id="IPR005358">
    <property type="entry name" value="Puta_zinc/iron-chelating_dom"/>
</dbReference>
<reference evidence="1 2" key="1">
    <citation type="submission" date="2019-02" db="EMBL/GenBank/DDBJ databases">
        <title>Deep-cultivation of Planctomycetes and their phenomic and genomic characterization uncovers novel biology.</title>
        <authorList>
            <person name="Wiegand S."/>
            <person name="Jogler M."/>
            <person name="Boedeker C."/>
            <person name="Pinto D."/>
            <person name="Vollmers J."/>
            <person name="Rivas-Marin E."/>
            <person name="Kohn T."/>
            <person name="Peeters S.H."/>
            <person name="Heuer A."/>
            <person name="Rast P."/>
            <person name="Oberbeckmann S."/>
            <person name="Bunk B."/>
            <person name="Jeske O."/>
            <person name="Meyerdierks A."/>
            <person name="Storesund J.E."/>
            <person name="Kallscheuer N."/>
            <person name="Luecker S."/>
            <person name="Lage O.M."/>
            <person name="Pohl T."/>
            <person name="Merkel B.J."/>
            <person name="Hornburger P."/>
            <person name="Mueller R.-W."/>
            <person name="Bruemmer F."/>
            <person name="Labrenz M."/>
            <person name="Spormann A.M."/>
            <person name="Op Den Camp H."/>
            <person name="Overmann J."/>
            <person name="Amann R."/>
            <person name="Jetten M.S.M."/>
            <person name="Mascher T."/>
            <person name="Medema M.H."/>
            <person name="Devos D.P."/>
            <person name="Kaster A.-K."/>
            <person name="Ovreas L."/>
            <person name="Rohde M."/>
            <person name="Galperin M.Y."/>
            <person name="Jogler C."/>
        </authorList>
    </citation>
    <scope>NUCLEOTIDE SEQUENCE [LARGE SCALE GENOMIC DNA]</scope>
    <source>
        <strain evidence="1 2">Pla111</strain>
    </source>
</reference>